<evidence type="ECO:0000256" key="3">
    <source>
        <dbReference type="ARBA" id="ARBA00022801"/>
    </source>
</evidence>
<dbReference type="Gene3D" id="2.60.40.1110">
    <property type="match status" value="2"/>
</dbReference>
<keyword evidence="3" id="KW-0378">Hydrolase</keyword>
<evidence type="ECO:0000256" key="9">
    <source>
        <dbReference type="ARBA" id="ARBA00031076"/>
    </source>
</evidence>
<evidence type="ECO:0000313" key="15">
    <source>
        <dbReference type="Proteomes" id="UP000195859"/>
    </source>
</evidence>
<reference evidence="14" key="2">
    <citation type="journal article" date="2018" name="BMC Genomics">
        <title>Whole genome sequencing and function prediction of 133 gut anaerobes isolated from chicken caecum in pure cultures.</title>
        <authorList>
            <person name="Medvecky M."/>
            <person name="Cejkova D."/>
            <person name="Polansky O."/>
            <person name="Karasova D."/>
            <person name="Kubasova T."/>
            <person name="Cizek A."/>
            <person name="Rychlik I."/>
        </authorList>
    </citation>
    <scope>NUCLEOTIDE SEQUENCE</scope>
    <source>
        <strain evidence="14">An101</strain>
        <strain evidence="13">An115</strain>
    </source>
</reference>
<evidence type="ECO:0000313" key="16">
    <source>
        <dbReference type="Proteomes" id="UP000196293"/>
    </source>
</evidence>
<evidence type="ECO:0000256" key="6">
    <source>
        <dbReference type="ARBA" id="ARBA00023965"/>
    </source>
</evidence>
<dbReference type="GO" id="GO:0030246">
    <property type="term" value="F:carbohydrate binding"/>
    <property type="evidence" value="ECO:0007669"/>
    <property type="project" value="InterPro"/>
</dbReference>
<dbReference type="EC" id="3.2.1.41" evidence="7"/>
<evidence type="ECO:0000256" key="7">
    <source>
        <dbReference type="ARBA" id="ARBA00024062"/>
    </source>
</evidence>
<keyword evidence="16" id="KW-1185">Reference proteome</keyword>
<dbReference type="Gene3D" id="2.60.40.10">
    <property type="entry name" value="Immunoglobulins"/>
    <property type="match status" value="1"/>
</dbReference>
<sequence>MNRYHYNLGKSVFICSSAILGLWLGANTTTNNVQAETTTEEPTSQQISKATQTTTSNLNQADKEESKALPTAQTATPVTQTENQTNSTEDKPETKVIVHYQGDGDTWKPYIWGADPGSNGQEYEWTGEDSYGKYASITLDGNYKKLGLLIKDKNWGKDGSGNDRTVTVPDNGRAEVWYKAKSDDQQKVTPTYNHANIKLHYYEDKKSDNQVKNINYWTDTDNTKRTVSLDKNNEADFNFTDTKIGFHEIYVEPVEADKIPRTFKPMPGSETADVYVVNNDSKAYYSKSFAPIPKKQTQKPNQHVISNTTDVTIHFNGDGTKWVPYIWGKKPNSSGTQYKWDGKDDYGYYANITLDNNYQQIGALIKGVNDWGKDGSGQDRAITVDDNGKAEVWYKEKSDDQQKVTPVFNGGSVTVHYYNNNDVKQIKVWTDDNKDKAQTVTLDKNHTGNITLTDKKFKQVFVAPVGSDTAARSFTLLPGTKPTNIYLVNKDYTAYYTESFALAQQSVTSASMTSPNTVAIETGKKMSADEAKADLTLNDNNSIAKITAVDPDSNGRSKKFEITTTQDVDILDNNQIGLKGNYKAIDLGSYVRSKAFDDKYGYDGNDLGVTYDRKQTTIKLWSPTAKSVVLNIYDSLDNDAQPAKTIIMKRGDKGVWSSVLEGDMKGKAYDYSLTFGNGLKTQTDDPYSKAVTVNGDRTVIEDYDNIKPNNFNRMPEFSSPTQAIIYETSIRDFSSDPNSGIKDKGKYLGMIESGKTPTGQVTGLAYLKALGITHVQIMPSFDYASVDETKTLADQYNWGYDPKNYDVPEGSYSSDPRNPTARIKEMKEMINGLHKAGIRVVMDVVYNHVFDPKKQAFELTVPGYYYHYDKDNNPTGISGCGNDIRSTGKMVRKYIVDSVTYWAKQYKVDGFRFDIMSLLDTDTMNAVRVALDKIDPGIITYGEGWDMNPYCKEVGTSQPNAPKVPDVGFFSDDIRNTVKGDDDPVNGNAGLVIGNGHESNYANNAKKFVDSFLGGQKLKYDAWETHPYVKPSQMINYVSCHDGYTLYDYIKKRMPNESDANIAKRIRLADSMVMFAEGIPFFHSGQEGLRTKAGNNNSYNSSIRINQIDWDRIGANKDTVNYFKQLTDLRKKLSALHLNNYDQINQNVKAINAGKDGIFAFEYKENGKKMYIIFNVNNKDAALKGVDLTGYHKLLDSDGKVSLGQNTTLMPLSTLVVEGVNETPTTNIGNQDETQPVQIPSNVNTSTEVSADTIELTHNAYVYDSNGDVVKKTDGSNIDLIKGSSVKILDNGQTTTIKNKEFYRIGENQYVKVANILKDITKLLVHNAYVYDINGNIVTKNGKKLVLKNDRFVKVRYSGRLITINGKKFYQIGHNKFIKAVNTGLKGILKHNSFVYNKEGRRVKANKDHILLRKQSKVSIMSEGHVVTIRGKKFYRIGKNKYIKVRNVDKLSE</sequence>
<dbReference type="SUPFAM" id="SSF51445">
    <property type="entry name" value="(Trans)glycosidases"/>
    <property type="match status" value="1"/>
</dbReference>
<evidence type="ECO:0000256" key="10">
    <source>
        <dbReference type="SAM" id="MobiDB-lite"/>
    </source>
</evidence>
<dbReference type="Pfam" id="PF02922">
    <property type="entry name" value="CBM_48"/>
    <property type="match status" value="1"/>
</dbReference>
<feature type="region of interest" description="Disordered" evidence="10">
    <location>
        <begin position="34"/>
        <end position="94"/>
    </location>
</feature>
<evidence type="ECO:0000256" key="5">
    <source>
        <dbReference type="ARBA" id="ARBA00023295"/>
    </source>
</evidence>
<evidence type="ECO:0000256" key="4">
    <source>
        <dbReference type="ARBA" id="ARBA00022837"/>
    </source>
</evidence>
<gene>
    <name evidence="14" type="ORF">B5E44_06820</name>
    <name evidence="13" type="ORF">B5E59_06420</name>
</gene>
<evidence type="ECO:0000313" key="13">
    <source>
        <dbReference type="EMBL" id="OUQ55820.1"/>
    </source>
</evidence>
<dbReference type="PANTHER" id="PTHR43002">
    <property type="entry name" value="GLYCOGEN DEBRANCHING ENZYME"/>
    <property type="match status" value="1"/>
</dbReference>
<dbReference type="Gene3D" id="3.20.20.80">
    <property type="entry name" value="Glycosidases"/>
    <property type="match status" value="1"/>
</dbReference>
<dbReference type="InterPro" id="IPR013784">
    <property type="entry name" value="Carb-bd-like_fold"/>
</dbReference>
<dbReference type="CDD" id="cd10315">
    <property type="entry name" value="CBM41_pullulanase"/>
    <property type="match status" value="2"/>
</dbReference>
<organism evidence="14 15">
    <name type="scientific">Lactobacillus gallinarum</name>
    <dbReference type="NCBI Taxonomy" id="52242"/>
    <lineage>
        <taxon>Bacteria</taxon>
        <taxon>Bacillati</taxon>
        <taxon>Bacillota</taxon>
        <taxon>Bacilli</taxon>
        <taxon>Lactobacillales</taxon>
        <taxon>Lactobacillaceae</taxon>
        <taxon>Lactobacillus</taxon>
    </lineage>
</organism>
<dbReference type="GO" id="GO:0005975">
    <property type="term" value="P:carbohydrate metabolic process"/>
    <property type="evidence" value="ECO:0007669"/>
    <property type="project" value="InterPro"/>
</dbReference>
<dbReference type="EMBL" id="NFLZ01000016">
    <property type="protein sequence ID" value="OUQ75632.1"/>
    <property type="molecule type" value="Genomic_DNA"/>
</dbReference>
<dbReference type="EMBL" id="NFLS01000015">
    <property type="protein sequence ID" value="OUQ55820.1"/>
    <property type="molecule type" value="Genomic_DNA"/>
</dbReference>
<feature type="compositionally biased region" description="Polar residues" evidence="10">
    <location>
        <begin position="42"/>
        <end position="60"/>
    </location>
</feature>
<evidence type="ECO:0000256" key="8">
    <source>
        <dbReference type="ARBA" id="ARBA00029618"/>
    </source>
</evidence>
<dbReference type="SMART" id="SM00642">
    <property type="entry name" value="Aamy"/>
    <property type="match status" value="1"/>
</dbReference>
<dbReference type="CDD" id="cd11341">
    <property type="entry name" value="AmyAc_Pullulanase_LD-like"/>
    <property type="match status" value="1"/>
</dbReference>
<dbReference type="Pfam" id="PF03714">
    <property type="entry name" value="PUD"/>
    <property type="match status" value="2"/>
</dbReference>
<reference evidence="15 16" key="1">
    <citation type="submission" date="2017-04" db="EMBL/GenBank/DDBJ databases">
        <title>Function of individual gut microbiota members based on whole genome sequencing of pure cultures obtained from chicken caecum.</title>
        <authorList>
            <person name="Medvecky M."/>
            <person name="Cejkova D."/>
            <person name="Polansky O."/>
            <person name="Karasova D."/>
            <person name="Kubasova T."/>
            <person name="Cizek A."/>
            <person name="Rychlik I."/>
        </authorList>
    </citation>
    <scope>NUCLEOTIDE SEQUENCE [LARGE SCALE GENOMIC DNA]</scope>
    <source>
        <strain evidence="15">An101</strain>
        <strain evidence="16">An115</strain>
    </source>
</reference>
<dbReference type="RefSeq" id="WP_087176452.1">
    <property type="nucleotide sequence ID" value="NZ_NFLS01000015.1"/>
</dbReference>
<feature type="domain" description="Glycosyl hydrolase family 13 catalytic" evidence="12">
    <location>
        <begin position="727"/>
        <end position="1130"/>
    </location>
</feature>
<dbReference type="InterPro" id="IPR006047">
    <property type="entry name" value="GH13_cat_dom"/>
</dbReference>
<keyword evidence="5" id="KW-0326">Glycosidase</keyword>
<dbReference type="InterPro" id="IPR005323">
    <property type="entry name" value="CBM41_pullulanase"/>
</dbReference>
<comment type="catalytic activity">
    <reaction evidence="6">
        <text>Hydrolysis of (1-&gt;6)-alpha-D-glucosidic linkages in pullulan, amylopectin and glycogen, and in the alpha- and beta-limit dextrins of amylopectin and glycogen.</text>
        <dbReference type="EC" id="3.2.1.41"/>
    </reaction>
</comment>
<dbReference type="InterPro" id="IPR024968">
    <property type="entry name" value="SlpA_C_lactobacillus"/>
</dbReference>
<dbReference type="Proteomes" id="UP000195859">
    <property type="component" value="Unassembled WGS sequence"/>
</dbReference>
<evidence type="ECO:0000256" key="2">
    <source>
        <dbReference type="ARBA" id="ARBA00022729"/>
    </source>
</evidence>
<keyword evidence="4" id="KW-0106">Calcium</keyword>
<comment type="similarity">
    <text evidence="1">Belongs to the glycosyl hydrolase 13 family.</text>
</comment>
<dbReference type="InterPro" id="IPR011840">
    <property type="entry name" value="PulA_typeI"/>
</dbReference>
<feature type="compositionally biased region" description="Low complexity" evidence="10">
    <location>
        <begin position="70"/>
        <end position="81"/>
    </location>
</feature>
<dbReference type="InterPro" id="IPR014756">
    <property type="entry name" value="Ig_E-set"/>
</dbReference>
<feature type="chain" id="PRO_5011908080" description="pullulanase" evidence="11">
    <location>
        <begin position="36"/>
        <end position="1453"/>
    </location>
</feature>
<dbReference type="SUPFAM" id="SSF49452">
    <property type="entry name" value="Starch-binding domain-like"/>
    <property type="match status" value="2"/>
</dbReference>
<keyword evidence="2 11" id="KW-0732">Signal</keyword>
<dbReference type="InterPro" id="IPR013783">
    <property type="entry name" value="Ig-like_fold"/>
</dbReference>
<dbReference type="GO" id="GO:0051060">
    <property type="term" value="F:pullulanase activity"/>
    <property type="evidence" value="ECO:0007669"/>
    <property type="project" value="UniProtKB-EC"/>
</dbReference>
<protein>
    <recommendedName>
        <fullName evidence="7">pullulanase</fullName>
        <ecNumber evidence="7">3.2.1.41</ecNumber>
    </recommendedName>
    <alternativeName>
        <fullName evidence="8">Alpha-dextrin endo-1,6-alpha-glucosidase</fullName>
    </alternativeName>
    <alternativeName>
        <fullName evidence="9">Pullulan 6-glucanohydrolase</fullName>
    </alternativeName>
</protein>
<evidence type="ECO:0000313" key="14">
    <source>
        <dbReference type="EMBL" id="OUQ75632.1"/>
    </source>
</evidence>
<dbReference type="Proteomes" id="UP000196293">
    <property type="component" value="Unassembled WGS sequence"/>
</dbReference>
<accession>A0A1Y4UDB8</accession>
<feature type="signal peptide" evidence="11">
    <location>
        <begin position="1"/>
        <end position="35"/>
    </location>
</feature>
<comment type="caution">
    <text evidence="14">The sequence shown here is derived from an EMBL/GenBank/DDBJ whole genome shotgun (WGS) entry which is preliminary data.</text>
</comment>
<evidence type="ECO:0000259" key="12">
    <source>
        <dbReference type="SMART" id="SM00642"/>
    </source>
</evidence>
<dbReference type="InterPro" id="IPR004193">
    <property type="entry name" value="Glyco_hydro_13_N"/>
</dbReference>
<evidence type="ECO:0000256" key="11">
    <source>
        <dbReference type="SAM" id="SignalP"/>
    </source>
</evidence>
<name>A0A1Y4UDB8_9LACO</name>
<proteinExistence type="inferred from homology"/>
<dbReference type="CDD" id="cd02860">
    <property type="entry name" value="E_set_Pullulanase"/>
    <property type="match status" value="1"/>
</dbReference>
<evidence type="ECO:0000256" key="1">
    <source>
        <dbReference type="ARBA" id="ARBA00008061"/>
    </source>
</evidence>
<dbReference type="NCBIfam" id="TIGR02104">
    <property type="entry name" value="pulA_typeI"/>
    <property type="match status" value="1"/>
</dbReference>
<dbReference type="InterPro" id="IPR017853">
    <property type="entry name" value="GH"/>
</dbReference>
<dbReference type="Pfam" id="PF03217">
    <property type="entry name" value="SlpA"/>
    <property type="match status" value="3"/>
</dbReference>
<dbReference type="SUPFAM" id="SSF81296">
    <property type="entry name" value="E set domains"/>
    <property type="match status" value="1"/>
</dbReference>